<comment type="caution">
    <text evidence="1">The sequence shown here is derived from an EMBL/GenBank/DDBJ whole genome shotgun (WGS) entry which is preliminary data.</text>
</comment>
<name>G5LTE5_SALET</name>
<dbReference type="AlphaFoldDB" id="G5LTE5"/>
<protein>
    <submittedName>
        <fullName evidence="1">Uncharacterized protein</fullName>
    </submittedName>
</protein>
<organism evidence="1 2">
    <name type="scientific">Salmonella enterica subsp. enterica serovar Alachua str. R6-377</name>
    <dbReference type="NCBI Taxonomy" id="913241"/>
    <lineage>
        <taxon>Bacteria</taxon>
        <taxon>Pseudomonadati</taxon>
        <taxon>Pseudomonadota</taxon>
        <taxon>Gammaproteobacteria</taxon>
        <taxon>Enterobacterales</taxon>
        <taxon>Enterobacteriaceae</taxon>
        <taxon>Salmonella</taxon>
    </lineage>
</organism>
<accession>G5LTE5</accession>
<proteinExistence type="predicted"/>
<evidence type="ECO:0000313" key="2">
    <source>
        <dbReference type="Proteomes" id="UP000004642"/>
    </source>
</evidence>
<dbReference type="EMBL" id="AFCJ01001909">
    <property type="protein sequence ID" value="EHC33393.1"/>
    <property type="molecule type" value="Genomic_DNA"/>
</dbReference>
<feature type="non-terminal residue" evidence="1">
    <location>
        <position position="42"/>
    </location>
</feature>
<gene>
    <name evidence="1" type="ORF">LTSEALA_4398</name>
</gene>
<evidence type="ECO:0000313" key="1">
    <source>
        <dbReference type="EMBL" id="EHC33393.1"/>
    </source>
</evidence>
<reference evidence="1 2" key="1">
    <citation type="journal article" date="2011" name="BMC Genomics">
        <title>Genome sequencing reveals diversification of virulence factor content and possible host adaptation in distinct subpopulations of Salmonella enterica.</title>
        <authorList>
            <person name="den Bakker H.C."/>
            <person name="Moreno Switt A.I."/>
            <person name="Govoni G."/>
            <person name="Cummings C.A."/>
            <person name="Ranieri M.L."/>
            <person name="Degoricija L."/>
            <person name="Hoelzer K."/>
            <person name="Rodriguez-Rivera L.D."/>
            <person name="Brown S."/>
            <person name="Bolchacova E."/>
            <person name="Furtado M.R."/>
            <person name="Wiedmann M."/>
        </authorList>
    </citation>
    <scope>NUCLEOTIDE SEQUENCE [LARGE SCALE GENOMIC DNA]</scope>
    <source>
        <strain evidence="1 2">R6-377</strain>
    </source>
</reference>
<dbReference type="Proteomes" id="UP000004642">
    <property type="component" value="Unassembled WGS sequence"/>
</dbReference>
<sequence>MRAHTVHNPLDPVNQIAARNARRAKENVITGSQLVKGVDAVN</sequence>